<organism evidence="2 3">
    <name type="scientific">Colletotrichum spaethianum</name>
    <dbReference type="NCBI Taxonomy" id="700344"/>
    <lineage>
        <taxon>Eukaryota</taxon>
        <taxon>Fungi</taxon>
        <taxon>Dikarya</taxon>
        <taxon>Ascomycota</taxon>
        <taxon>Pezizomycotina</taxon>
        <taxon>Sordariomycetes</taxon>
        <taxon>Hypocreomycetidae</taxon>
        <taxon>Glomerellales</taxon>
        <taxon>Glomerellaceae</taxon>
        <taxon>Colletotrichum</taxon>
        <taxon>Colletotrichum spaethianum species complex</taxon>
    </lineage>
</organism>
<evidence type="ECO:0000313" key="2">
    <source>
        <dbReference type="EMBL" id="GKT52591.1"/>
    </source>
</evidence>
<feature type="compositionally biased region" description="Polar residues" evidence="1">
    <location>
        <begin position="54"/>
        <end position="64"/>
    </location>
</feature>
<protein>
    <submittedName>
        <fullName evidence="2">Uncharacterized protein</fullName>
    </submittedName>
</protein>
<evidence type="ECO:0000256" key="1">
    <source>
        <dbReference type="SAM" id="MobiDB-lite"/>
    </source>
</evidence>
<dbReference type="AlphaFoldDB" id="A0AA37ULT7"/>
<feature type="compositionally biased region" description="Basic residues" evidence="1">
    <location>
        <begin position="163"/>
        <end position="173"/>
    </location>
</feature>
<feature type="region of interest" description="Disordered" evidence="1">
    <location>
        <begin position="252"/>
        <end position="271"/>
    </location>
</feature>
<accession>A0AA37ULT7</accession>
<dbReference type="RefSeq" id="XP_049134941.1">
    <property type="nucleotide sequence ID" value="XM_049278984.1"/>
</dbReference>
<feature type="region of interest" description="Disordered" evidence="1">
    <location>
        <begin position="437"/>
        <end position="460"/>
    </location>
</feature>
<gene>
    <name evidence="2" type="ORF">ColSpa_12772</name>
</gene>
<evidence type="ECO:0000313" key="3">
    <source>
        <dbReference type="Proteomes" id="UP001055115"/>
    </source>
</evidence>
<dbReference type="GeneID" id="73333574"/>
<feature type="region of interest" description="Disordered" evidence="1">
    <location>
        <begin position="135"/>
        <end position="177"/>
    </location>
</feature>
<name>A0AA37ULT7_9PEZI</name>
<sequence length="627" mass="68252">MKKKSMSTLANLAPRRRDRGSQKEKTAEVEGMNDESPIAGCQLTTFAEPVTPSLPANTSGFSPPQSGPALVGNQDQNVDRLASELLESTIFNHPNGLRSHPSVLLCATEPMTFPPHSAGPMLKMGTSSHNLTMTSPSGENAAHSQSHVQVSETDLIPPEIPRKSSRRRRGKRAKNIDNEVHPAKRSFPQSKTTMLDAGNRRGVLLSGSTTAPLGGMTKQAAGQTSGTNSDAAIANLVDDKVAAMLAATEALKPRGSQETTQATSNPARNRRKKVMSKVRQALDIFQSKPKTPDSKIRGKISAPVALTTCTMPNPAVHYHLEEVEEASPASSVNLDVNEDDVMIGNRKMQKSQTIIAGCIVRKPVPNDGSVGSSDDPFSEAYEIIRTPTPFEHRLKISADSTDDIPPVPTLNPFAAEKDFDTDLEGILSEKPLCASTPRTRTARKAGPHDSPSTRYTKADDRHLATLDEAEGSSVSRGVVSRKLKLAHGKRLFRNQADLSMKKHPSPSKDDLDDLETRFRAYAIEQIKKAPAEEREALEIKFAGLIGPNALTLRDKNASMKSRATKDTIDEISVAAERRHTDEHSISSSQKIRIPRPVEPATRIPFAPRFAPQRQPINFDAMEIDELQ</sequence>
<comment type="caution">
    <text evidence="2">The sequence shown here is derived from an EMBL/GenBank/DDBJ whole genome shotgun (WGS) entry which is preliminary data.</text>
</comment>
<dbReference type="EMBL" id="BQXU01000072">
    <property type="protein sequence ID" value="GKT52591.1"/>
    <property type="molecule type" value="Genomic_DNA"/>
</dbReference>
<keyword evidence="3" id="KW-1185">Reference proteome</keyword>
<feature type="region of interest" description="Disordered" evidence="1">
    <location>
        <begin position="576"/>
        <end position="599"/>
    </location>
</feature>
<dbReference type="Proteomes" id="UP001055115">
    <property type="component" value="Unassembled WGS sequence"/>
</dbReference>
<feature type="compositionally biased region" description="Polar residues" evidence="1">
    <location>
        <begin position="135"/>
        <end position="152"/>
    </location>
</feature>
<feature type="compositionally biased region" description="Polar residues" evidence="1">
    <location>
        <begin position="1"/>
        <end position="10"/>
    </location>
</feature>
<feature type="compositionally biased region" description="Polar residues" evidence="1">
    <location>
        <begin position="256"/>
        <end position="267"/>
    </location>
</feature>
<feature type="region of interest" description="Disordered" evidence="1">
    <location>
        <begin position="1"/>
        <end position="73"/>
    </location>
</feature>
<feature type="compositionally biased region" description="Basic and acidic residues" evidence="1">
    <location>
        <begin position="19"/>
        <end position="28"/>
    </location>
</feature>
<reference evidence="2 3" key="1">
    <citation type="submission" date="2022-03" db="EMBL/GenBank/DDBJ databases">
        <title>Genome data of Colletotrichum spp.</title>
        <authorList>
            <person name="Utami Y.D."/>
            <person name="Hiruma K."/>
        </authorList>
    </citation>
    <scope>NUCLEOTIDE SEQUENCE [LARGE SCALE GENOMIC DNA]</scope>
    <source>
        <strain evidence="2 3">MAFF 239500</strain>
    </source>
</reference>
<proteinExistence type="predicted"/>